<organism evidence="1 2">
    <name type="scientific">Streptomyces pratisoli</name>
    <dbReference type="NCBI Taxonomy" id="3139917"/>
    <lineage>
        <taxon>Bacteria</taxon>
        <taxon>Bacillati</taxon>
        <taxon>Actinomycetota</taxon>
        <taxon>Actinomycetes</taxon>
        <taxon>Kitasatosporales</taxon>
        <taxon>Streptomycetaceae</taxon>
        <taxon>Streptomyces</taxon>
    </lineage>
</organism>
<keyword evidence="1" id="KW-0547">Nucleotide-binding</keyword>
<reference evidence="1" key="1">
    <citation type="submission" date="2024-03" db="EMBL/GenBank/DDBJ databases">
        <title>Novel Streptomyces species of biotechnological and ecological value are a feature of Machair soil.</title>
        <authorList>
            <person name="Prole J.R."/>
            <person name="Goodfellow M."/>
            <person name="Allenby N."/>
            <person name="Ward A.C."/>
        </authorList>
    </citation>
    <scope>NUCLEOTIDE SEQUENCE</scope>
    <source>
        <strain evidence="1">MS1.AVA.4</strain>
    </source>
</reference>
<comment type="caution">
    <text evidence="1">The sequence shown here is derived from an EMBL/GenBank/DDBJ whole genome shotgun (WGS) entry which is preliminary data.</text>
</comment>
<keyword evidence="1" id="KW-0067">ATP-binding</keyword>
<protein>
    <submittedName>
        <fullName evidence="1">ATP-binding protein</fullName>
    </submittedName>
</protein>
<accession>A0ACC6QHS1</accession>
<proteinExistence type="predicted"/>
<keyword evidence="2" id="KW-1185">Reference proteome</keyword>
<dbReference type="EMBL" id="JBBKAI010000002">
    <property type="protein sequence ID" value="MEJ8657919.1"/>
    <property type="molecule type" value="Genomic_DNA"/>
</dbReference>
<sequence length="50" mass="5446">MDEHGRGLFLVARLSHRWGSRPVPDGKVVWAETDFARTPGSSEVALLSGP</sequence>
<gene>
    <name evidence="1" type="ORF">WKI58_15525</name>
</gene>
<name>A0ACC6QHS1_9ACTN</name>
<evidence type="ECO:0000313" key="2">
    <source>
        <dbReference type="Proteomes" id="UP001375539"/>
    </source>
</evidence>
<evidence type="ECO:0000313" key="1">
    <source>
        <dbReference type="EMBL" id="MEJ8657919.1"/>
    </source>
</evidence>
<dbReference type="Proteomes" id="UP001375539">
    <property type="component" value="Unassembled WGS sequence"/>
</dbReference>